<keyword evidence="3" id="KW-1185">Reference proteome</keyword>
<organism evidence="2 3">
    <name type="scientific">Caerostris extrusa</name>
    <name type="common">Bark spider</name>
    <name type="synonym">Caerostris bankana</name>
    <dbReference type="NCBI Taxonomy" id="172846"/>
    <lineage>
        <taxon>Eukaryota</taxon>
        <taxon>Metazoa</taxon>
        <taxon>Ecdysozoa</taxon>
        <taxon>Arthropoda</taxon>
        <taxon>Chelicerata</taxon>
        <taxon>Arachnida</taxon>
        <taxon>Araneae</taxon>
        <taxon>Araneomorphae</taxon>
        <taxon>Entelegynae</taxon>
        <taxon>Araneoidea</taxon>
        <taxon>Araneidae</taxon>
        <taxon>Caerostris</taxon>
    </lineage>
</organism>
<dbReference type="AlphaFoldDB" id="A0AAV4V7P3"/>
<name>A0AAV4V7P3_CAEEX</name>
<proteinExistence type="predicted"/>
<sequence length="85" mass="8875">MKGLGRSILSSHADLGGICMLNCRVNGRRLYLKSSYVIVCWNNSTAGPDGSSCRPAACLPDVQASLGGVTEDGRAPPNRPTSSLP</sequence>
<dbReference type="EMBL" id="BPLR01014020">
    <property type="protein sequence ID" value="GIY65704.1"/>
    <property type="molecule type" value="Genomic_DNA"/>
</dbReference>
<feature type="region of interest" description="Disordered" evidence="1">
    <location>
        <begin position="66"/>
        <end position="85"/>
    </location>
</feature>
<reference evidence="2 3" key="1">
    <citation type="submission" date="2021-06" db="EMBL/GenBank/DDBJ databases">
        <title>Caerostris extrusa draft genome.</title>
        <authorList>
            <person name="Kono N."/>
            <person name="Arakawa K."/>
        </authorList>
    </citation>
    <scope>NUCLEOTIDE SEQUENCE [LARGE SCALE GENOMIC DNA]</scope>
</reference>
<evidence type="ECO:0000313" key="3">
    <source>
        <dbReference type="Proteomes" id="UP001054945"/>
    </source>
</evidence>
<evidence type="ECO:0000313" key="2">
    <source>
        <dbReference type="EMBL" id="GIY65704.1"/>
    </source>
</evidence>
<dbReference type="Proteomes" id="UP001054945">
    <property type="component" value="Unassembled WGS sequence"/>
</dbReference>
<comment type="caution">
    <text evidence="2">The sequence shown here is derived from an EMBL/GenBank/DDBJ whole genome shotgun (WGS) entry which is preliminary data.</text>
</comment>
<accession>A0AAV4V7P3</accession>
<protein>
    <submittedName>
        <fullName evidence="2">Uncharacterized protein</fullName>
    </submittedName>
</protein>
<evidence type="ECO:0000256" key="1">
    <source>
        <dbReference type="SAM" id="MobiDB-lite"/>
    </source>
</evidence>
<gene>
    <name evidence="2" type="ORF">CEXT_161301</name>
</gene>